<evidence type="ECO:0000256" key="3">
    <source>
        <dbReference type="ARBA" id="ARBA00023125"/>
    </source>
</evidence>
<dbReference type="Proteomes" id="UP001230156">
    <property type="component" value="Unassembled WGS sequence"/>
</dbReference>
<reference evidence="7" key="1">
    <citation type="submission" date="2023-08" db="EMBL/GenBank/DDBJ databases">
        <title>Rhodospirillaceae gen. nov., a novel taxon isolated from the Yangtze River Yuezi River estuary sludge.</title>
        <authorList>
            <person name="Ruan L."/>
        </authorList>
    </citation>
    <scope>NUCLEOTIDE SEQUENCE [LARGE SCALE GENOMIC DNA]</scope>
    <source>
        <strain evidence="7">R-7</strain>
    </source>
</reference>
<dbReference type="InterPro" id="IPR036390">
    <property type="entry name" value="WH_DNA-bd_sf"/>
</dbReference>
<dbReference type="InterPro" id="IPR036388">
    <property type="entry name" value="WH-like_DNA-bd_sf"/>
</dbReference>
<dbReference type="EMBL" id="JAUYVI010000006">
    <property type="protein sequence ID" value="MDQ7250110.1"/>
    <property type="molecule type" value="Genomic_DNA"/>
</dbReference>
<keyword evidence="3" id="KW-0238">DNA-binding</keyword>
<dbReference type="InterPro" id="IPR000847">
    <property type="entry name" value="LysR_HTH_N"/>
</dbReference>
<organism evidence="6 7">
    <name type="scientific">Dongia sedimenti</name>
    <dbReference type="NCBI Taxonomy" id="3064282"/>
    <lineage>
        <taxon>Bacteria</taxon>
        <taxon>Pseudomonadati</taxon>
        <taxon>Pseudomonadota</taxon>
        <taxon>Alphaproteobacteria</taxon>
        <taxon>Rhodospirillales</taxon>
        <taxon>Dongiaceae</taxon>
        <taxon>Dongia</taxon>
    </lineage>
</organism>
<protein>
    <submittedName>
        <fullName evidence="6">LysR family transcriptional regulator</fullName>
    </submittedName>
</protein>
<dbReference type="InterPro" id="IPR005119">
    <property type="entry name" value="LysR_subst-bd"/>
</dbReference>
<keyword evidence="7" id="KW-1185">Reference proteome</keyword>
<dbReference type="PRINTS" id="PR00039">
    <property type="entry name" value="HTHLYSR"/>
</dbReference>
<evidence type="ECO:0000256" key="2">
    <source>
        <dbReference type="ARBA" id="ARBA00023015"/>
    </source>
</evidence>
<dbReference type="Pfam" id="PF03466">
    <property type="entry name" value="LysR_substrate"/>
    <property type="match status" value="1"/>
</dbReference>
<dbReference type="InterPro" id="IPR050176">
    <property type="entry name" value="LTTR"/>
</dbReference>
<feature type="domain" description="HTH lysR-type" evidence="5">
    <location>
        <begin position="7"/>
        <end position="64"/>
    </location>
</feature>
<dbReference type="PROSITE" id="PS50931">
    <property type="entry name" value="HTH_LYSR"/>
    <property type="match status" value="1"/>
</dbReference>
<dbReference type="SUPFAM" id="SSF53850">
    <property type="entry name" value="Periplasmic binding protein-like II"/>
    <property type="match status" value="1"/>
</dbReference>
<keyword evidence="2" id="KW-0805">Transcription regulation</keyword>
<dbReference type="Gene3D" id="1.10.10.10">
    <property type="entry name" value="Winged helix-like DNA-binding domain superfamily/Winged helix DNA-binding domain"/>
    <property type="match status" value="1"/>
</dbReference>
<comment type="similarity">
    <text evidence="1">Belongs to the LysR transcriptional regulatory family.</text>
</comment>
<dbReference type="Pfam" id="PF00126">
    <property type="entry name" value="HTH_1"/>
    <property type="match status" value="1"/>
</dbReference>
<dbReference type="RefSeq" id="WP_379958938.1">
    <property type="nucleotide sequence ID" value="NZ_JAUYVI010000006.1"/>
</dbReference>
<comment type="caution">
    <text evidence="6">The sequence shown here is derived from an EMBL/GenBank/DDBJ whole genome shotgun (WGS) entry which is preliminary data.</text>
</comment>
<keyword evidence="4" id="KW-0804">Transcription</keyword>
<accession>A0ABU0YSI1</accession>
<dbReference type="PANTHER" id="PTHR30579:SF7">
    <property type="entry name" value="HTH-TYPE TRANSCRIPTIONAL REGULATOR LRHA-RELATED"/>
    <property type="match status" value="1"/>
</dbReference>
<dbReference type="SUPFAM" id="SSF46785">
    <property type="entry name" value="Winged helix' DNA-binding domain"/>
    <property type="match status" value="1"/>
</dbReference>
<evidence type="ECO:0000313" key="7">
    <source>
        <dbReference type="Proteomes" id="UP001230156"/>
    </source>
</evidence>
<name>A0ABU0YSI1_9PROT</name>
<gene>
    <name evidence="6" type="ORF">Q8A70_20640</name>
</gene>
<evidence type="ECO:0000259" key="5">
    <source>
        <dbReference type="PROSITE" id="PS50931"/>
    </source>
</evidence>
<dbReference type="PANTHER" id="PTHR30579">
    <property type="entry name" value="TRANSCRIPTIONAL REGULATOR"/>
    <property type="match status" value="1"/>
</dbReference>
<evidence type="ECO:0000256" key="4">
    <source>
        <dbReference type="ARBA" id="ARBA00023163"/>
    </source>
</evidence>
<proteinExistence type="inferred from homology"/>
<sequence>MSALQDIDVRLLRAFVAVADTGRMTTAARVVNLSQGAVSQQIKRLETLFDCLLFRRDADLMRLTREGERLMVRAQRLIALNDEIVGEMRAAEFSGAVRLGVPHDLVAMLMPPILRVFRQAHPNVLVTLVSDTSKSLAAQLLDGEIDLTLLTESKLGARDHRLLTDRLVWVGAKGGDALSRRPLPVALGNETCAFRASAVQALTKAGIEWRAICQVGSLEPVFATLEADMAIAAFLSRTVPERLEVIDDGILPKLSQHLISLRTSPSGMSPVAQELARHIREGFDRRYT</sequence>
<evidence type="ECO:0000256" key="1">
    <source>
        <dbReference type="ARBA" id="ARBA00009437"/>
    </source>
</evidence>
<evidence type="ECO:0000313" key="6">
    <source>
        <dbReference type="EMBL" id="MDQ7250110.1"/>
    </source>
</evidence>
<dbReference type="Gene3D" id="3.40.190.10">
    <property type="entry name" value="Periplasmic binding protein-like II"/>
    <property type="match status" value="2"/>
</dbReference>